<evidence type="ECO:0000313" key="2">
    <source>
        <dbReference type="EMBL" id="BAM81315.1"/>
    </source>
</evidence>
<dbReference type="InterPro" id="IPR009044">
    <property type="entry name" value="ssDNA-bd_transcriptional_reg"/>
</dbReference>
<gene>
    <name evidence="2" type="ORF">CYME_CMN219C</name>
</gene>
<dbReference type="Pfam" id="PF08848">
    <property type="entry name" value="DUF1818"/>
    <property type="match status" value="2"/>
</dbReference>
<dbReference type="HOGENOM" id="CLU_697115_0_0_1"/>
<dbReference type="GeneID" id="16995454"/>
<evidence type="ECO:0000313" key="3">
    <source>
        <dbReference type="Proteomes" id="UP000007014"/>
    </source>
</evidence>
<dbReference type="KEGG" id="cme:CYME_CMN219C"/>
<dbReference type="RefSeq" id="XP_005537351.1">
    <property type="nucleotide sequence ID" value="XM_005537294.1"/>
</dbReference>
<dbReference type="OrthoDB" id="4016at2759"/>
<evidence type="ECO:0000256" key="1">
    <source>
        <dbReference type="SAM" id="MobiDB-lite"/>
    </source>
</evidence>
<dbReference type="GO" id="GO:0003677">
    <property type="term" value="F:DNA binding"/>
    <property type="evidence" value="ECO:0007669"/>
    <property type="project" value="InterPro"/>
</dbReference>
<dbReference type="Gene3D" id="2.30.31.10">
    <property type="entry name" value="Transcriptional Coactivator Pc4, Chain A"/>
    <property type="match status" value="1"/>
</dbReference>
<organism evidence="2 3">
    <name type="scientific">Cyanidioschyzon merolae (strain NIES-3377 / 10D)</name>
    <name type="common">Unicellular red alga</name>
    <dbReference type="NCBI Taxonomy" id="280699"/>
    <lineage>
        <taxon>Eukaryota</taxon>
        <taxon>Rhodophyta</taxon>
        <taxon>Bangiophyceae</taxon>
        <taxon>Cyanidiales</taxon>
        <taxon>Cyanidiaceae</taxon>
        <taxon>Cyanidioschyzon</taxon>
    </lineage>
</organism>
<dbReference type="InterPro" id="IPR014947">
    <property type="entry name" value="DUF1818"/>
</dbReference>
<reference evidence="2 3" key="2">
    <citation type="journal article" date="2007" name="BMC Biol.">
        <title>A 100%-complete sequence reveals unusually simple genomic features in the hot-spring red alga Cyanidioschyzon merolae.</title>
        <authorList>
            <person name="Nozaki H."/>
            <person name="Takano H."/>
            <person name="Misumi O."/>
            <person name="Terasawa K."/>
            <person name="Matsuzaki M."/>
            <person name="Maruyama S."/>
            <person name="Nishida K."/>
            <person name="Yagisawa F."/>
            <person name="Yoshida Y."/>
            <person name="Fujiwara T."/>
            <person name="Takio S."/>
            <person name="Tamura K."/>
            <person name="Chung S.J."/>
            <person name="Nakamura S."/>
            <person name="Kuroiwa H."/>
            <person name="Tanaka K."/>
            <person name="Sato N."/>
            <person name="Kuroiwa T."/>
        </authorList>
    </citation>
    <scope>NUCLEOTIDE SEQUENCE [LARGE SCALE GENOMIC DNA]</scope>
    <source>
        <strain evidence="2 3">10D</strain>
    </source>
</reference>
<protein>
    <submittedName>
        <fullName evidence="2">Uncharacterized protein</fullName>
    </submittedName>
</protein>
<dbReference type="GO" id="GO:0006355">
    <property type="term" value="P:regulation of DNA-templated transcription"/>
    <property type="evidence" value="ECO:0007669"/>
    <property type="project" value="InterPro"/>
</dbReference>
<name>M1V5V2_CYAM1</name>
<accession>M1V5V2</accession>
<dbReference type="AlphaFoldDB" id="M1V5V2"/>
<sequence length="396" mass="43334">MIGFAYPGAWSLCPSVAVAARSSSRVDAKGTGRRRRGATAPLITLQESSSIPSSDSGESHADIPSVLPMRPRKTQEQLKAELRAISERRERMRKQAMKALDDLRSQLDELLQEVRAKMRPEEGKAASGQEAVRAQVGRKVAVSDAELFVEPEQDTTGWYQLPRTGLNDAGDDYANSVTYTAASTPNLDEMGQQLQGDEYSAPAMELPIQKSEPAQMIVECDINGCCSLIVRDGDHSAPRGVRPQYVFSGPGFKIGHDPAAPPSDCALVGDDHWTIALSREEFRHFRRLVQALQYKMGDIMNGVASKPTAQGVPVHSGDGFCKERISWNASDGESSRIVAEFESSLMWLGASGSPYSYDLRLILLGRERIVEGLWPAQVVPSLCAKLMELEEPEALM</sequence>
<keyword evidence="3" id="KW-1185">Reference proteome</keyword>
<dbReference type="Gramene" id="CMN219CT">
    <property type="protein sequence ID" value="CMN219CT"/>
    <property type="gene ID" value="CMN219C"/>
</dbReference>
<feature type="region of interest" description="Disordered" evidence="1">
    <location>
        <begin position="22"/>
        <end position="76"/>
    </location>
</feature>
<proteinExistence type="predicted"/>
<dbReference type="EMBL" id="AP006496">
    <property type="protein sequence ID" value="BAM81315.1"/>
    <property type="molecule type" value="Genomic_DNA"/>
</dbReference>
<dbReference type="Proteomes" id="UP000007014">
    <property type="component" value="Chromosome 14"/>
</dbReference>
<dbReference type="SUPFAM" id="SSF54447">
    <property type="entry name" value="ssDNA-binding transcriptional regulator domain"/>
    <property type="match status" value="2"/>
</dbReference>
<reference evidence="2 3" key="1">
    <citation type="journal article" date="2004" name="Nature">
        <title>Genome sequence of the ultrasmall unicellular red alga Cyanidioschyzon merolae 10D.</title>
        <authorList>
            <person name="Matsuzaki M."/>
            <person name="Misumi O."/>
            <person name="Shin-i T."/>
            <person name="Maruyama S."/>
            <person name="Takahara M."/>
            <person name="Miyagishima S."/>
            <person name="Mori T."/>
            <person name="Nishida K."/>
            <person name="Yagisawa F."/>
            <person name="Nishida K."/>
            <person name="Yoshida Y."/>
            <person name="Nishimura Y."/>
            <person name="Nakao S."/>
            <person name="Kobayashi T."/>
            <person name="Momoyama Y."/>
            <person name="Higashiyama T."/>
            <person name="Minoda A."/>
            <person name="Sano M."/>
            <person name="Nomoto H."/>
            <person name="Oishi K."/>
            <person name="Hayashi H."/>
            <person name="Ohta F."/>
            <person name="Nishizaka S."/>
            <person name="Haga S."/>
            <person name="Miura S."/>
            <person name="Morishita T."/>
            <person name="Kabeya Y."/>
            <person name="Terasawa K."/>
            <person name="Suzuki Y."/>
            <person name="Ishii Y."/>
            <person name="Asakawa S."/>
            <person name="Takano H."/>
            <person name="Ohta N."/>
            <person name="Kuroiwa H."/>
            <person name="Tanaka K."/>
            <person name="Shimizu N."/>
            <person name="Sugano S."/>
            <person name="Sato N."/>
            <person name="Nozaki H."/>
            <person name="Ogasawara N."/>
            <person name="Kohara Y."/>
            <person name="Kuroiwa T."/>
        </authorList>
    </citation>
    <scope>NUCLEOTIDE SEQUENCE [LARGE SCALE GENOMIC DNA]</scope>
    <source>
        <strain evidence="2 3">10D</strain>
    </source>
</reference>